<feature type="domain" description="SnoaL-like" evidence="1">
    <location>
        <begin position="239"/>
        <end position="338"/>
    </location>
</feature>
<dbReference type="OrthoDB" id="5440at2759"/>
<dbReference type="AlphaFoldDB" id="A0A8H5GRP2"/>
<gene>
    <name evidence="2" type="ORF">D9758_001389</name>
</gene>
<reference evidence="2 3" key="1">
    <citation type="journal article" date="2020" name="ISME J.">
        <title>Uncovering the hidden diversity of litter-decomposition mechanisms in mushroom-forming fungi.</title>
        <authorList>
            <person name="Floudas D."/>
            <person name="Bentzer J."/>
            <person name="Ahren D."/>
            <person name="Johansson T."/>
            <person name="Persson P."/>
            <person name="Tunlid A."/>
        </authorList>
    </citation>
    <scope>NUCLEOTIDE SEQUENCE [LARGE SCALE GENOMIC DNA]</scope>
    <source>
        <strain evidence="2 3">CBS 291.85</strain>
    </source>
</reference>
<sequence>MPPQSYDPESPDEQEVALPSAPLVNLSDNAVLQPPLTHRGTGPGLIAFLPLPSSYSARQGNKPLDPEPVQKWAEEGFAVVGIVNSREKSGWSVGTALTKGVEALLNLKELDTRDKFAVYVYDPEVLQEVMIYLPKDTRLSCLVCIGSPAVDPAVPTFAHVPANVTPPAASGPVTVHRYSNSTPHFILPQAADYDPGAATLAHSRTLVFLRKILGGPIFDIEAVWEEHTYFEFEVRNLSKTLGTMVAEPYVNHVPTMTGGVGRKALTAFYRDHFIFANPADTELQLVSRTVGSDRIIDEFVFKLTHDRIVDWLLPGIPPSGKKLEIPFVAVVNVRGDRLYHEHIWWDQGTALMQAGIIPSHIPHPLPNGQQRLRLPVAGVECARLLVDETDGKSNEMMGSDWGLQGDA</sequence>
<dbReference type="GO" id="GO:0030638">
    <property type="term" value="P:polyketide metabolic process"/>
    <property type="evidence" value="ECO:0007669"/>
    <property type="project" value="InterPro"/>
</dbReference>
<dbReference type="InterPro" id="IPR032710">
    <property type="entry name" value="NTF2-like_dom_sf"/>
</dbReference>
<dbReference type="PANTHER" id="PTHR38436:SF3">
    <property type="entry name" value="CARBOXYMETHYLENEBUTENOLIDASE-RELATED"/>
    <property type="match status" value="1"/>
</dbReference>
<keyword evidence="3" id="KW-1185">Reference proteome</keyword>
<dbReference type="SUPFAM" id="SSF54427">
    <property type="entry name" value="NTF2-like"/>
    <property type="match status" value="1"/>
</dbReference>
<dbReference type="Gene3D" id="3.10.450.50">
    <property type="match status" value="1"/>
</dbReference>
<evidence type="ECO:0000313" key="3">
    <source>
        <dbReference type="Proteomes" id="UP000559256"/>
    </source>
</evidence>
<organism evidence="2 3">
    <name type="scientific">Tetrapyrgos nigripes</name>
    <dbReference type="NCBI Taxonomy" id="182062"/>
    <lineage>
        <taxon>Eukaryota</taxon>
        <taxon>Fungi</taxon>
        <taxon>Dikarya</taxon>
        <taxon>Basidiomycota</taxon>
        <taxon>Agaricomycotina</taxon>
        <taxon>Agaricomycetes</taxon>
        <taxon>Agaricomycetidae</taxon>
        <taxon>Agaricales</taxon>
        <taxon>Marasmiineae</taxon>
        <taxon>Marasmiaceae</taxon>
        <taxon>Tetrapyrgos</taxon>
    </lineage>
</organism>
<name>A0A8H5GRP2_9AGAR</name>
<accession>A0A8H5GRP2</accession>
<evidence type="ECO:0000313" key="2">
    <source>
        <dbReference type="EMBL" id="KAF5370068.1"/>
    </source>
</evidence>
<dbReference type="EMBL" id="JAACJM010000012">
    <property type="protein sequence ID" value="KAF5370068.1"/>
    <property type="molecule type" value="Genomic_DNA"/>
</dbReference>
<protein>
    <recommendedName>
        <fullName evidence="1">SnoaL-like domain-containing protein</fullName>
    </recommendedName>
</protein>
<dbReference type="InterPro" id="IPR009959">
    <property type="entry name" value="Cyclase_SnoaL-like"/>
</dbReference>
<dbReference type="InterPro" id="IPR037401">
    <property type="entry name" value="SnoaL-like"/>
</dbReference>
<proteinExistence type="predicted"/>
<dbReference type="PANTHER" id="PTHR38436">
    <property type="entry name" value="POLYKETIDE CYCLASE SNOAL-LIKE DOMAIN"/>
    <property type="match status" value="1"/>
</dbReference>
<evidence type="ECO:0000259" key="1">
    <source>
        <dbReference type="Pfam" id="PF12680"/>
    </source>
</evidence>
<comment type="caution">
    <text evidence="2">The sequence shown here is derived from an EMBL/GenBank/DDBJ whole genome shotgun (WGS) entry which is preliminary data.</text>
</comment>
<dbReference type="Pfam" id="PF12680">
    <property type="entry name" value="SnoaL_2"/>
    <property type="match status" value="1"/>
</dbReference>
<dbReference type="Proteomes" id="UP000559256">
    <property type="component" value="Unassembled WGS sequence"/>
</dbReference>